<dbReference type="Proteomes" id="UP000680638">
    <property type="component" value="Unassembled WGS sequence"/>
</dbReference>
<keyword evidence="2" id="KW-1185">Reference proteome</keyword>
<dbReference type="EMBL" id="BORW01000002">
    <property type="protein sequence ID" value="GIO65919.1"/>
    <property type="molecule type" value="Genomic_DNA"/>
</dbReference>
<sequence>MTLNQAAEAFLQDVWHRMTEIYERENRRIGELPKPRSLQAGMKDYLRVAWRKPKGGGGYGRTHIDVFEPFDWSDDAYKSEAGSYVQELTDEVLADEVFPAFIERMNRIFLDGPYDPQFFDYRLELVLEFDRDDHVLRLSQVLVNEAKRLRLRQRLDAFIQTKILSDLPVRPAKEDEFFFARLLLNPDLFEQKRENVEPLIRRLGDKLRENPGRAAGWEAECVSAFKAWAQERFLPRYFQRTGDFGMPWVLQEADGRGEPAPDELEFFLYAAQEIGTLEPDTRQQYLELAVQLGSEQAAAFLAHGSGRFESMRRSGRFQGKANDVLQTIEIRILSEEEEAYAEALEYLIDLLKNGFPKGYRFGLKSKEKHFLPLPKLAKSRLHQFFGNALRYPALYPKLAEYAGLAMEEFAWYRDVEPGEKSVMPGTYAVFGLGLCSDAYFELVQQYMKLVDTEHQSMQDGYADAFIEAHGLSVETMPVWVSILLGGSESAKPVKSAPIDSPEQADALLAELENIKSYPREAVLYRIFGSPGKLAQVAKKASPPLKDKLLRISEWMA</sequence>
<comment type="caution">
    <text evidence="1">The sequence shown here is derived from an EMBL/GenBank/DDBJ whole genome shotgun (WGS) entry which is preliminary data.</text>
</comment>
<name>A0ABQ4LRP6_9BACL</name>
<organism evidence="1 2">
    <name type="scientific">Paenibacillus cookii</name>
    <dbReference type="NCBI Taxonomy" id="157839"/>
    <lineage>
        <taxon>Bacteria</taxon>
        <taxon>Bacillati</taxon>
        <taxon>Bacillota</taxon>
        <taxon>Bacilli</taxon>
        <taxon>Bacillales</taxon>
        <taxon>Paenibacillaceae</taxon>
        <taxon>Paenibacillus</taxon>
    </lineage>
</organism>
<dbReference type="InterPro" id="IPR046136">
    <property type="entry name" value="DUF6138"/>
</dbReference>
<dbReference type="Pfam" id="PF19635">
    <property type="entry name" value="DUF6138"/>
    <property type="match status" value="1"/>
</dbReference>
<protein>
    <submittedName>
        <fullName evidence="1">Uncharacterized protein</fullName>
    </submittedName>
</protein>
<reference evidence="1 2" key="1">
    <citation type="submission" date="2021-03" db="EMBL/GenBank/DDBJ databases">
        <title>Antimicrobial resistance genes in bacteria isolated from Japanese honey, and their potential for conferring macrolide and lincosamide resistance in the American foulbrood pathogen Paenibacillus larvae.</title>
        <authorList>
            <person name="Okamoto M."/>
            <person name="Kumagai M."/>
            <person name="Kanamori H."/>
            <person name="Takamatsu D."/>
        </authorList>
    </citation>
    <scope>NUCLEOTIDE SEQUENCE [LARGE SCALE GENOMIC DNA]</scope>
    <source>
        <strain evidence="1 2">J21TS3</strain>
    </source>
</reference>
<evidence type="ECO:0000313" key="1">
    <source>
        <dbReference type="EMBL" id="GIO65919.1"/>
    </source>
</evidence>
<proteinExistence type="predicted"/>
<evidence type="ECO:0000313" key="2">
    <source>
        <dbReference type="Proteomes" id="UP000680638"/>
    </source>
</evidence>
<accession>A0ABQ4LRP6</accession>
<gene>
    <name evidence="1" type="ORF">J21TS3_07400</name>
</gene>